<dbReference type="PANTHER" id="PTHR43304">
    <property type="entry name" value="PHYTOCHROME-LIKE PROTEIN CPH1"/>
    <property type="match status" value="1"/>
</dbReference>
<keyword evidence="8" id="KW-1185">Reference proteome</keyword>
<sequence length="233" mass="26261">MKENNKNQNNAAEEDLQQLAYAVSHDMREPLRMIASYLQLIEMELENKFTEDTRAYMDNALKGARDLNGFIDGLVEFSRVTTDAHKFELTDLNETIEDVKLDMRNEISESGAEVTASDMPEARVDETQILQLFRHIIDNSIKFRTESAPKIHIKAAEKDGLIEFTVSDNGIGMEPDKTHKAAGFFTKLNPREEYPGCGMGLAVVKRIVQRHGGELKINSAPQKGTDIIFTIMP</sequence>
<dbReference type="InterPro" id="IPR036097">
    <property type="entry name" value="HisK_dim/P_sf"/>
</dbReference>
<dbReference type="SUPFAM" id="SSF55874">
    <property type="entry name" value="ATPase domain of HSP90 chaperone/DNA topoisomerase II/histidine kinase"/>
    <property type="match status" value="1"/>
</dbReference>
<dbReference type="PROSITE" id="PS50109">
    <property type="entry name" value="HIS_KIN"/>
    <property type="match status" value="1"/>
</dbReference>
<proteinExistence type="predicted"/>
<dbReference type="RefSeq" id="WP_161491609.1">
    <property type="nucleotide sequence ID" value="NZ_CP021023.1"/>
</dbReference>
<evidence type="ECO:0000256" key="3">
    <source>
        <dbReference type="ARBA" id="ARBA00022553"/>
    </source>
</evidence>
<evidence type="ECO:0000256" key="1">
    <source>
        <dbReference type="ARBA" id="ARBA00000085"/>
    </source>
</evidence>
<dbReference type="SUPFAM" id="SSF47384">
    <property type="entry name" value="Homodimeric domain of signal transducing histidine kinase"/>
    <property type="match status" value="1"/>
</dbReference>
<dbReference type="InterPro" id="IPR005467">
    <property type="entry name" value="His_kinase_dom"/>
</dbReference>
<feature type="domain" description="Histidine kinase" evidence="6">
    <location>
        <begin position="22"/>
        <end position="233"/>
    </location>
</feature>
<dbReference type="CDD" id="cd00082">
    <property type="entry name" value="HisKA"/>
    <property type="match status" value="1"/>
</dbReference>
<name>A0A1W6LLF0_9BACT</name>
<comment type="catalytic activity">
    <reaction evidence="1">
        <text>ATP + protein L-histidine = ADP + protein N-phospho-L-histidine.</text>
        <dbReference type="EC" id="2.7.13.3"/>
    </reaction>
</comment>
<evidence type="ECO:0000256" key="2">
    <source>
        <dbReference type="ARBA" id="ARBA00012438"/>
    </source>
</evidence>
<evidence type="ECO:0000256" key="5">
    <source>
        <dbReference type="ARBA" id="ARBA00022777"/>
    </source>
</evidence>
<accession>A0A1W6LLF0</accession>
<organism evidence="7 8">
    <name type="scientific">Sedimentisphaera salicampi</name>
    <dbReference type="NCBI Taxonomy" id="1941349"/>
    <lineage>
        <taxon>Bacteria</taxon>
        <taxon>Pseudomonadati</taxon>
        <taxon>Planctomycetota</taxon>
        <taxon>Phycisphaerae</taxon>
        <taxon>Sedimentisphaerales</taxon>
        <taxon>Sedimentisphaeraceae</taxon>
        <taxon>Sedimentisphaera</taxon>
    </lineage>
</organism>
<dbReference type="EMBL" id="CP021023">
    <property type="protein sequence ID" value="ARN56572.1"/>
    <property type="molecule type" value="Genomic_DNA"/>
</dbReference>
<dbReference type="GO" id="GO:0000155">
    <property type="term" value="F:phosphorelay sensor kinase activity"/>
    <property type="evidence" value="ECO:0007669"/>
    <property type="project" value="InterPro"/>
</dbReference>
<dbReference type="AlphaFoldDB" id="A0A1W6LLF0"/>
<dbReference type="SMART" id="SM00388">
    <property type="entry name" value="HisKA"/>
    <property type="match status" value="1"/>
</dbReference>
<dbReference type="PANTHER" id="PTHR43304:SF1">
    <property type="entry name" value="PAC DOMAIN-CONTAINING PROTEIN"/>
    <property type="match status" value="1"/>
</dbReference>
<dbReference type="Proteomes" id="UP000193334">
    <property type="component" value="Chromosome"/>
</dbReference>
<dbReference type="EC" id="2.7.13.3" evidence="2"/>
<dbReference type="Gene3D" id="3.30.565.10">
    <property type="entry name" value="Histidine kinase-like ATPase, C-terminal domain"/>
    <property type="match status" value="1"/>
</dbReference>
<dbReference type="Pfam" id="PF00512">
    <property type="entry name" value="HisKA"/>
    <property type="match status" value="1"/>
</dbReference>
<keyword evidence="5" id="KW-0418">Kinase</keyword>
<reference evidence="8" key="1">
    <citation type="submission" date="2017-04" db="EMBL/GenBank/DDBJ databases">
        <title>Comparative genomics and description of representatives of a novel lineage of planctomycetes thriving in anoxic sediments.</title>
        <authorList>
            <person name="Spring S."/>
            <person name="Bunk B."/>
            <person name="Sproer C."/>
        </authorList>
    </citation>
    <scope>NUCLEOTIDE SEQUENCE [LARGE SCALE GENOMIC DNA]</scope>
    <source>
        <strain evidence="8">ST-PulAB-D4</strain>
    </source>
</reference>
<dbReference type="Gene3D" id="1.10.287.130">
    <property type="match status" value="1"/>
</dbReference>
<protein>
    <recommendedName>
        <fullName evidence="2">histidine kinase</fullName>
        <ecNumber evidence="2">2.7.13.3</ecNumber>
    </recommendedName>
</protein>
<dbReference type="SMART" id="SM00387">
    <property type="entry name" value="HATPase_c"/>
    <property type="match status" value="1"/>
</dbReference>
<dbReference type="InterPro" id="IPR052162">
    <property type="entry name" value="Sensor_kinase/Photoreceptor"/>
</dbReference>
<dbReference type="PRINTS" id="PR00344">
    <property type="entry name" value="BCTRLSENSOR"/>
</dbReference>
<dbReference type="InterPro" id="IPR036890">
    <property type="entry name" value="HATPase_C_sf"/>
</dbReference>
<evidence type="ECO:0000313" key="8">
    <source>
        <dbReference type="Proteomes" id="UP000193334"/>
    </source>
</evidence>
<dbReference type="InterPro" id="IPR003594">
    <property type="entry name" value="HATPase_dom"/>
</dbReference>
<keyword evidence="3" id="KW-0597">Phosphoprotein</keyword>
<dbReference type="KEGG" id="pbp:STSP1_00955"/>
<evidence type="ECO:0000259" key="6">
    <source>
        <dbReference type="PROSITE" id="PS50109"/>
    </source>
</evidence>
<evidence type="ECO:0000313" key="7">
    <source>
        <dbReference type="EMBL" id="ARN56572.1"/>
    </source>
</evidence>
<dbReference type="Pfam" id="PF02518">
    <property type="entry name" value="HATPase_c"/>
    <property type="match status" value="1"/>
</dbReference>
<evidence type="ECO:0000256" key="4">
    <source>
        <dbReference type="ARBA" id="ARBA00022679"/>
    </source>
</evidence>
<keyword evidence="4 7" id="KW-0808">Transferase</keyword>
<dbReference type="InterPro" id="IPR004358">
    <property type="entry name" value="Sig_transdc_His_kin-like_C"/>
</dbReference>
<dbReference type="STRING" id="1941349.STSP1_00955"/>
<gene>
    <name evidence="7" type="primary">cph1_4</name>
    <name evidence="7" type="ORF">STSP1_00955</name>
</gene>
<dbReference type="InterPro" id="IPR003661">
    <property type="entry name" value="HisK_dim/P_dom"/>
</dbReference>